<accession>A0AAJ1SZ02</accession>
<evidence type="ECO:0000313" key="1">
    <source>
        <dbReference type="EMBL" id="MDQ0213896.1"/>
    </source>
</evidence>
<evidence type="ECO:0008006" key="3">
    <source>
        <dbReference type="Google" id="ProtNLM"/>
    </source>
</evidence>
<organism evidence="1 2">
    <name type="scientific">Oikeobacillus pervagus</name>
    <dbReference type="NCBI Taxonomy" id="1325931"/>
    <lineage>
        <taxon>Bacteria</taxon>
        <taxon>Bacillati</taxon>
        <taxon>Bacillota</taxon>
        <taxon>Bacilli</taxon>
        <taxon>Bacillales</taxon>
        <taxon>Bacillaceae</taxon>
        <taxon>Oikeobacillus</taxon>
    </lineage>
</organism>
<protein>
    <recommendedName>
        <fullName evidence="3">tRNA methyltransferase</fullName>
    </recommendedName>
</protein>
<dbReference type="RefSeq" id="WP_307255890.1">
    <property type="nucleotide sequence ID" value="NZ_JAUSUC010000002.1"/>
</dbReference>
<dbReference type="Proteomes" id="UP001237207">
    <property type="component" value="Unassembled WGS sequence"/>
</dbReference>
<dbReference type="EMBL" id="JAUSUC010000002">
    <property type="protein sequence ID" value="MDQ0213896.1"/>
    <property type="molecule type" value="Genomic_DNA"/>
</dbReference>
<gene>
    <name evidence="1" type="ORF">J2S13_000290</name>
</gene>
<name>A0AAJ1SZ02_9BACI</name>
<dbReference type="InterPro" id="IPR020277">
    <property type="entry name" value="DUF2624"/>
</dbReference>
<keyword evidence="2" id="KW-1185">Reference proteome</keyword>
<comment type="caution">
    <text evidence="1">The sequence shown here is derived from an EMBL/GenBank/DDBJ whole genome shotgun (WGS) entry which is preliminary data.</text>
</comment>
<proteinExistence type="predicted"/>
<dbReference type="AlphaFoldDB" id="A0AAJ1SZ02"/>
<dbReference type="Pfam" id="PF11116">
    <property type="entry name" value="DUF2624"/>
    <property type="match status" value="1"/>
</dbReference>
<sequence>MKFIHSFVNNKINSISSDDLLKYSKAFNISLTTDQAEKICDHLSRSKINIFDDSERTQLVKDVAKIAGPKTAREINRLFVLFTK</sequence>
<reference evidence="1" key="1">
    <citation type="submission" date="2023-07" db="EMBL/GenBank/DDBJ databases">
        <title>Genomic Encyclopedia of Type Strains, Phase IV (KMG-IV): sequencing the most valuable type-strain genomes for metagenomic binning, comparative biology and taxonomic classification.</title>
        <authorList>
            <person name="Goeker M."/>
        </authorList>
    </citation>
    <scope>NUCLEOTIDE SEQUENCE</scope>
    <source>
        <strain evidence="1">DSM 23947</strain>
    </source>
</reference>
<evidence type="ECO:0000313" key="2">
    <source>
        <dbReference type="Proteomes" id="UP001237207"/>
    </source>
</evidence>